<dbReference type="SUPFAM" id="SSF48452">
    <property type="entry name" value="TPR-like"/>
    <property type="match status" value="2"/>
</dbReference>
<evidence type="ECO:0000256" key="1">
    <source>
        <dbReference type="PROSITE-ProRule" id="PRU00339"/>
    </source>
</evidence>
<dbReference type="PROSITE" id="PS50005">
    <property type="entry name" value="TPR"/>
    <property type="match status" value="6"/>
</dbReference>
<reference evidence="4 5" key="1">
    <citation type="journal article" date="2010" name="J. Bacteriol.">
        <title>The genome of the amoeba symbiont 'Candidatus Amoebophilus asiaticus' reveals common mechanisms for host cell interaction among amoeba-associated bacteria.</title>
        <authorList>
            <person name="Schmitz-Esser S."/>
            <person name="Tischler P."/>
            <person name="Arnold R."/>
            <person name="Montanaro J."/>
            <person name="Wagner M."/>
            <person name="Rattei T."/>
            <person name="Horn M."/>
        </authorList>
    </citation>
    <scope>NUCLEOTIDE SEQUENCE [LARGE SCALE GENOMIC DNA]</scope>
    <source>
        <strain evidence="4 5">5a2</strain>
    </source>
</reference>
<feature type="repeat" description="TPR" evidence="1">
    <location>
        <begin position="1186"/>
        <end position="1219"/>
    </location>
</feature>
<dbReference type="eggNOG" id="COG0457">
    <property type="taxonomic scope" value="Bacteria"/>
</dbReference>
<dbReference type="SMART" id="SM00028">
    <property type="entry name" value="TPR"/>
    <property type="match status" value="9"/>
</dbReference>
<dbReference type="Pfam" id="PF25000">
    <property type="entry name" value="DUF7779"/>
    <property type="match status" value="1"/>
</dbReference>
<dbReference type="RefSeq" id="WP_012473363.1">
    <property type="nucleotide sequence ID" value="NC_010830.1"/>
</dbReference>
<dbReference type="PROSITE" id="PS50293">
    <property type="entry name" value="TPR_REGION"/>
    <property type="match status" value="2"/>
</dbReference>
<dbReference type="PANTHER" id="PTHR19959">
    <property type="entry name" value="KINESIN LIGHT CHAIN"/>
    <property type="match status" value="1"/>
</dbReference>
<dbReference type="Gene3D" id="1.10.510.10">
    <property type="entry name" value="Transferase(Phosphotransferase) domain 1"/>
    <property type="match status" value="1"/>
</dbReference>
<feature type="domain" description="Protein kinase" evidence="3">
    <location>
        <begin position="233"/>
        <end position="513"/>
    </location>
</feature>
<dbReference type="eggNOG" id="COG0515">
    <property type="taxonomic scope" value="Bacteria"/>
</dbReference>
<dbReference type="PANTHER" id="PTHR19959:SF119">
    <property type="entry name" value="FUNGAL LIPASE-LIKE DOMAIN-CONTAINING PROTEIN"/>
    <property type="match status" value="1"/>
</dbReference>
<dbReference type="SUPFAM" id="SSF56112">
    <property type="entry name" value="Protein kinase-like (PK-like)"/>
    <property type="match status" value="1"/>
</dbReference>
<dbReference type="PROSITE" id="PS50011">
    <property type="entry name" value="PROTEIN_KINASE_DOM"/>
    <property type="match status" value="1"/>
</dbReference>
<dbReference type="InterPro" id="IPR000719">
    <property type="entry name" value="Prot_kinase_dom"/>
</dbReference>
<dbReference type="InterPro" id="IPR056681">
    <property type="entry name" value="DUF7779"/>
</dbReference>
<evidence type="ECO:0000313" key="4">
    <source>
        <dbReference type="EMBL" id="ACE06616.1"/>
    </source>
</evidence>
<organism evidence="4 5">
    <name type="scientific">Amoebophilus asiaticus (strain 5a2)</name>
    <dbReference type="NCBI Taxonomy" id="452471"/>
    <lineage>
        <taxon>Bacteria</taxon>
        <taxon>Pseudomonadati</taxon>
        <taxon>Bacteroidota</taxon>
        <taxon>Cytophagia</taxon>
        <taxon>Cytophagales</taxon>
        <taxon>Amoebophilaceae</taxon>
        <taxon>Candidatus Amoebophilus</taxon>
    </lineage>
</organism>
<dbReference type="HOGENOM" id="CLU_254086_0_0_10"/>
<dbReference type="Gene3D" id="3.40.50.300">
    <property type="entry name" value="P-loop containing nucleotide triphosphate hydrolases"/>
    <property type="match status" value="1"/>
</dbReference>
<feature type="region of interest" description="Disordered" evidence="2">
    <location>
        <begin position="135"/>
        <end position="184"/>
    </location>
</feature>
<dbReference type="InterPro" id="IPR027417">
    <property type="entry name" value="P-loop_NTPase"/>
</dbReference>
<dbReference type="InterPro" id="IPR019734">
    <property type="entry name" value="TPR_rpt"/>
</dbReference>
<dbReference type="SUPFAM" id="SSF52540">
    <property type="entry name" value="P-loop containing nucleoside triphosphate hydrolases"/>
    <property type="match status" value="1"/>
</dbReference>
<dbReference type="OrthoDB" id="9813021at2"/>
<dbReference type="GO" id="GO:0005524">
    <property type="term" value="F:ATP binding"/>
    <property type="evidence" value="ECO:0007669"/>
    <property type="project" value="InterPro"/>
</dbReference>
<dbReference type="PROSITE" id="PS00108">
    <property type="entry name" value="PROTEIN_KINASE_ST"/>
    <property type="match status" value="1"/>
</dbReference>
<feature type="repeat" description="TPR" evidence="1">
    <location>
        <begin position="1144"/>
        <end position="1177"/>
    </location>
</feature>
<dbReference type="Pfam" id="PF13424">
    <property type="entry name" value="TPR_12"/>
    <property type="match status" value="4"/>
</dbReference>
<dbReference type="CDD" id="cd00180">
    <property type="entry name" value="PKc"/>
    <property type="match status" value="1"/>
</dbReference>
<proteinExistence type="predicted"/>
<dbReference type="EMBL" id="CP001102">
    <property type="protein sequence ID" value="ACE06616.1"/>
    <property type="molecule type" value="Genomic_DNA"/>
</dbReference>
<feature type="repeat" description="TPR" evidence="1">
    <location>
        <begin position="1228"/>
        <end position="1261"/>
    </location>
</feature>
<dbReference type="STRING" id="452471.Aasi_1304"/>
<dbReference type="Proteomes" id="UP000001227">
    <property type="component" value="Chromosome"/>
</dbReference>
<evidence type="ECO:0000256" key="2">
    <source>
        <dbReference type="SAM" id="MobiDB-lite"/>
    </source>
</evidence>
<dbReference type="InterPro" id="IPR011009">
    <property type="entry name" value="Kinase-like_dom_sf"/>
</dbReference>
<dbReference type="Gene3D" id="1.25.40.10">
    <property type="entry name" value="Tetratricopeptide repeat domain"/>
    <property type="match status" value="3"/>
</dbReference>
<dbReference type="InterPro" id="IPR008271">
    <property type="entry name" value="Ser/Thr_kinase_AS"/>
</dbReference>
<feature type="repeat" description="TPR" evidence="1">
    <location>
        <begin position="1060"/>
        <end position="1093"/>
    </location>
</feature>
<dbReference type="PROSITE" id="PS51257">
    <property type="entry name" value="PROKAR_LIPOPROTEIN"/>
    <property type="match status" value="1"/>
</dbReference>
<feature type="compositionally biased region" description="Basic and acidic residues" evidence="2">
    <location>
        <begin position="167"/>
        <end position="184"/>
    </location>
</feature>
<dbReference type="Pfam" id="PF00069">
    <property type="entry name" value="Pkinase"/>
    <property type="match status" value="1"/>
</dbReference>
<sequence>MKRTYTLFQQYIAYALLVSYFLQSCGGLNNPVLPIKEDVTASIHTPPIIAPNIQTLVDQTLTAQGGHAVTLYEDKGQLQASVEIVDEKSKVFNGIAVSIEKGTDLRSLAHLPKRIQQYRIQVEFDEKGTPVRIGIHKPWLMGGMERGEDEENNDKEKKGMDEEDDGEQKKKEDKRRGKKKAKDERKLSSSEILAEFISNKGEHYQVFKEITLEMAEEVQKQTGLVIPFKPGQNSKEFVGGKGSFGELRLGKQKTTERYFGIKVIDLARCDSKERKRIKDEAILQEKLSGLPNLMSIIDIGEIDNKTSLCYVMPLAALGSGAKLKDYLKSIKDKAFKEALLVHIAKGILNGFKGMHNLVEPPIAHLDFKPDNLVIDSEGEIYIIDFGCSQEMDPNGKIHEYPGGTERYCSPERTNKKLNKYKLKDDQDNSFSGKAADSWAIGITLLEMITGDNVNSKNLLNKNTNKQYLSKIGKTHNLLADDNTYSYASMVKSFLNPDEKERLTPEEALTWPLFQQETEAEILNLLKEFVQTIQRNKGITSAQQLPLPHFTGYVPRLSLEQDVIDQLLRNVPLVACIGIGGVGKSQLLTYLVHHEKLQQAYKIYWFQSADKESALLAQYHGLAQELKLVDEKTPAEVAKTALLSWLEKQGNTNSTLLVFDNADDPNLLKTFLPKGGCQSLVSSRSPNWENKVPIGEFTELEVYELLAKLLPDRDVVLEEAKLLGEELGYLPLALKLAIAWMRQEGISIKEYLEIYKAKKQELLKTKRKLFGNDLPHSMVTLYQIQIEKLKKECPEAIILLEYTSLLAPDDIPLALLGEGLLAGCIPDATYKKAQQALLSYALWQEDKGIESVRIHRLMQEVTKLSLDKKLLKERLSNIISHITNEFIKESKDVLADEVYKKTLGPHLEALEKLLNNLQNEQSETTNLINQKEFATLITCIARYHHYQGINYKDALIYYQKALEMYRTIYTGNHPDIASSLDNIGNVYYDLIQYQEALKYYEQAFEIKKTIYKDTHPSVATSLNNIGNVYRDLGRRQDALNYLKRALAMRQALYTGNHPDIANSLNSIGMIHQVLGENQEALKYYEQALKMRQAIYTNNHPDIASSLHGIGTFYCMLKADSKALPYFKQALEIYKAIYTDKHPKVAYILNNIGIIYQSSGDYSKALQYLEDTLTIYKVIYSDNHPHVASVLQNIGGIYNSLTDYTKAVDYLIQALKMKKAIYAGNHPFVATALDSIGIVYHNSHEYEKALEYYEEALKMRQALYKGNHPDIVCSLNNIGNVYSRLVQHQEALKYYQQAPEMGQGIYTNNHPDIVNPLNNIEEINEGKQQEIIKKISQAARNVKVVGQNKRFDINGVSEQDVKRFFEELSITTKYITKGKQLRLTIGMDTKEYERLKSKIKKRLGDK</sequence>
<evidence type="ECO:0000259" key="3">
    <source>
        <dbReference type="PROSITE" id="PS50011"/>
    </source>
</evidence>
<gene>
    <name evidence="4" type="ordered locus">Aasi_1304</name>
</gene>
<dbReference type="InterPro" id="IPR011990">
    <property type="entry name" value="TPR-like_helical_dom_sf"/>
</dbReference>
<evidence type="ECO:0000313" key="5">
    <source>
        <dbReference type="Proteomes" id="UP000001227"/>
    </source>
</evidence>
<keyword evidence="1" id="KW-0802">TPR repeat</keyword>
<dbReference type="Pfam" id="PF13374">
    <property type="entry name" value="TPR_10"/>
    <property type="match status" value="1"/>
</dbReference>
<feature type="repeat" description="TPR" evidence="1">
    <location>
        <begin position="976"/>
        <end position="1009"/>
    </location>
</feature>
<dbReference type="GO" id="GO:0004672">
    <property type="term" value="F:protein kinase activity"/>
    <property type="evidence" value="ECO:0007669"/>
    <property type="project" value="InterPro"/>
</dbReference>
<keyword evidence="5" id="KW-1185">Reference proteome</keyword>
<protein>
    <recommendedName>
        <fullName evidence="3">Protein kinase domain-containing protein</fullName>
    </recommendedName>
</protein>
<dbReference type="Gene3D" id="3.30.200.20">
    <property type="entry name" value="Phosphorylase Kinase, domain 1"/>
    <property type="match status" value="1"/>
</dbReference>
<feature type="repeat" description="TPR" evidence="1">
    <location>
        <begin position="1018"/>
        <end position="1051"/>
    </location>
</feature>
<name>B3ETR4_AMOA5</name>
<dbReference type="KEGG" id="aas:Aasi_1304"/>
<accession>B3ETR4</accession>